<protein>
    <submittedName>
        <fullName evidence="6">LysR substrate-binding domain-containing protein</fullName>
    </submittedName>
</protein>
<keyword evidence="3" id="KW-0238">DNA-binding</keyword>
<dbReference type="InterPro" id="IPR036390">
    <property type="entry name" value="WH_DNA-bd_sf"/>
</dbReference>
<dbReference type="SUPFAM" id="SSF53850">
    <property type="entry name" value="Periplasmic binding protein-like II"/>
    <property type="match status" value="1"/>
</dbReference>
<dbReference type="Proteomes" id="UP001382455">
    <property type="component" value="Unassembled WGS sequence"/>
</dbReference>
<evidence type="ECO:0000256" key="3">
    <source>
        <dbReference type="ARBA" id="ARBA00023125"/>
    </source>
</evidence>
<sequence length="299" mass="33870">MKHKYPPLHLLSIFEAAARHQNFKAASNELCITPSAVSHQIKALEQQLGFSLFQRKSRGVELNAAGEMYLNYVQQGLDCFELGTRKTRNRFSSQALKISCFTTLASSIIIPKLGAFQAKHPDIELRIETGNHVADLRYDDIDLAIRIGQGNWPNTTHQKLLDLSVSAVCSAPFFAQHKINKLAHVNQLPLIDLAYMDDVWQQWSRAVGITLSNTKRVLTFNDYDSSINAATQGLGMALAIFPLENQRLENQSLIAPFNEFVPFERGLYAVYREEDEGRHDIQCFINWLTTSPELYAENR</sequence>
<keyword evidence="7" id="KW-1185">Reference proteome</keyword>
<dbReference type="InterPro" id="IPR005119">
    <property type="entry name" value="LysR_subst-bd"/>
</dbReference>
<reference evidence="6 7" key="1">
    <citation type="submission" date="2023-12" db="EMBL/GenBank/DDBJ databases">
        <title>Friends and Foes: Symbiotic and Algicidal bacterial influence on Karenia brevis blooms.</title>
        <authorList>
            <person name="Fei C."/>
            <person name="Mohamed A.R."/>
            <person name="Booker A."/>
            <person name="Arshad M."/>
            <person name="Klass S."/>
            <person name="Ahn S."/>
            <person name="Gilbert P.M."/>
            <person name="Heil C.A."/>
            <person name="Martinez J.M."/>
            <person name="Amin S.A."/>
        </authorList>
    </citation>
    <scope>NUCLEOTIDE SEQUENCE [LARGE SCALE GENOMIC DNA]</scope>
    <source>
        <strain evidence="6 7">CE15</strain>
    </source>
</reference>
<evidence type="ECO:0000256" key="4">
    <source>
        <dbReference type="ARBA" id="ARBA00023163"/>
    </source>
</evidence>
<comment type="similarity">
    <text evidence="1">Belongs to the LysR transcriptional regulatory family.</text>
</comment>
<dbReference type="PRINTS" id="PR00039">
    <property type="entry name" value="HTHLYSR"/>
</dbReference>
<comment type="caution">
    <text evidence="6">The sequence shown here is derived from an EMBL/GenBank/DDBJ whole genome shotgun (WGS) entry which is preliminary data.</text>
</comment>
<proteinExistence type="inferred from homology"/>
<dbReference type="CDD" id="cd08432">
    <property type="entry name" value="PBP2_GcdR_TrpI_HvrB_AmpR_like"/>
    <property type="match status" value="1"/>
</dbReference>
<evidence type="ECO:0000256" key="1">
    <source>
        <dbReference type="ARBA" id="ARBA00009437"/>
    </source>
</evidence>
<organism evidence="6 7">
    <name type="scientific">Pseudoalteromonas spongiae</name>
    <dbReference type="NCBI Taxonomy" id="298657"/>
    <lineage>
        <taxon>Bacteria</taxon>
        <taxon>Pseudomonadati</taxon>
        <taxon>Pseudomonadota</taxon>
        <taxon>Gammaproteobacteria</taxon>
        <taxon>Alteromonadales</taxon>
        <taxon>Pseudoalteromonadaceae</taxon>
        <taxon>Pseudoalteromonas</taxon>
    </lineage>
</organism>
<keyword evidence="2" id="KW-0805">Transcription regulation</keyword>
<dbReference type="PANTHER" id="PTHR30537">
    <property type="entry name" value="HTH-TYPE TRANSCRIPTIONAL REGULATOR"/>
    <property type="match status" value="1"/>
</dbReference>
<dbReference type="PANTHER" id="PTHR30537:SF74">
    <property type="entry name" value="HTH-TYPE TRANSCRIPTIONAL REGULATOR TRPI"/>
    <property type="match status" value="1"/>
</dbReference>
<keyword evidence="4" id="KW-0804">Transcription</keyword>
<evidence type="ECO:0000259" key="5">
    <source>
        <dbReference type="PROSITE" id="PS50931"/>
    </source>
</evidence>
<gene>
    <name evidence="6" type="ORF">WAE96_18820</name>
</gene>
<dbReference type="PROSITE" id="PS50931">
    <property type="entry name" value="HTH_LYSR"/>
    <property type="match status" value="1"/>
</dbReference>
<evidence type="ECO:0000256" key="2">
    <source>
        <dbReference type="ARBA" id="ARBA00023015"/>
    </source>
</evidence>
<dbReference type="Gene3D" id="1.10.10.10">
    <property type="entry name" value="Winged helix-like DNA-binding domain superfamily/Winged helix DNA-binding domain"/>
    <property type="match status" value="1"/>
</dbReference>
<evidence type="ECO:0000313" key="7">
    <source>
        <dbReference type="Proteomes" id="UP001382455"/>
    </source>
</evidence>
<dbReference type="InterPro" id="IPR036388">
    <property type="entry name" value="WH-like_DNA-bd_sf"/>
</dbReference>
<dbReference type="Gene3D" id="3.40.190.10">
    <property type="entry name" value="Periplasmic binding protein-like II"/>
    <property type="match status" value="2"/>
</dbReference>
<name>A0ABU8EXN0_9GAMM</name>
<dbReference type="InterPro" id="IPR058163">
    <property type="entry name" value="LysR-type_TF_proteobact-type"/>
</dbReference>
<evidence type="ECO:0000313" key="6">
    <source>
        <dbReference type="EMBL" id="MEI4551737.1"/>
    </source>
</evidence>
<feature type="domain" description="HTH lysR-type" evidence="5">
    <location>
        <begin position="6"/>
        <end position="63"/>
    </location>
</feature>
<dbReference type="SUPFAM" id="SSF46785">
    <property type="entry name" value="Winged helix' DNA-binding domain"/>
    <property type="match status" value="1"/>
</dbReference>
<accession>A0ABU8EXN0</accession>
<dbReference type="Pfam" id="PF03466">
    <property type="entry name" value="LysR_substrate"/>
    <property type="match status" value="1"/>
</dbReference>
<dbReference type="EMBL" id="JBAWKS010000002">
    <property type="protein sequence ID" value="MEI4551737.1"/>
    <property type="molecule type" value="Genomic_DNA"/>
</dbReference>
<dbReference type="RefSeq" id="WP_336436668.1">
    <property type="nucleotide sequence ID" value="NZ_JBAWKS010000002.1"/>
</dbReference>
<dbReference type="Pfam" id="PF00126">
    <property type="entry name" value="HTH_1"/>
    <property type="match status" value="1"/>
</dbReference>
<dbReference type="InterPro" id="IPR000847">
    <property type="entry name" value="LysR_HTH_N"/>
</dbReference>